<reference evidence="8 9" key="1">
    <citation type="submission" date="2014-11" db="EMBL/GenBank/DDBJ databases">
        <title>Complete Genome Sequence of Pseudoalteromonas sp. Strain OCN003 Isolated from Kaneohe Bay, Oahu, Hawaii.</title>
        <authorList>
            <person name="Beurmann S."/>
            <person name="Videau P."/>
            <person name="Ushijima B."/>
            <person name="Smith A.M."/>
            <person name="Aeby G.S."/>
            <person name="Callahan S.M."/>
            <person name="Belcaid M."/>
        </authorList>
    </citation>
    <scope>NUCLEOTIDE SEQUENCE [LARGE SCALE GENOMIC DNA]</scope>
    <source>
        <strain evidence="8 9">OCN003</strain>
    </source>
</reference>
<feature type="domain" description="Response regulatory" evidence="7">
    <location>
        <begin position="10"/>
        <end position="129"/>
    </location>
</feature>
<dbReference type="Pfam" id="PF00072">
    <property type="entry name" value="Response_reg"/>
    <property type="match status" value="1"/>
</dbReference>
<proteinExistence type="predicted"/>
<dbReference type="EMBL" id="CP009889">
    <property type="protein sequence ID" value="AIY67516.1"/>
    <property type="molecule type" value="Genomic_DNA"/>
</dbReference>
<keyword evidence="3" id="KW-0805">Transcription regulation</keyword>
<dbReference type="eggNOG" id="COG2204">
    <property type="taxonomic scope" value="Bacteria"/>
</dbReference>
<dbReference type="InterPro" id="IPR001789">
    <property type="entry name" value="Sig_transdc_resp-reg_receiver"/>
</dbReference>
<dbReference type="InterPro" id="IPR003593">
    <property type="entry name" value="AAA+_ATPase"/>
</dbReference>
<dbReference type="GO" id="GO:0005524">
    <property type="term" value="F:ATP binding"/>
    <property type="evidence" value="ECO:0007669"/>
    <property type="project" value="UniProtKB-KW"/>
</dbReference>
<dbReference type="Proteomes" id="UP000030341">
    <property type="component" value="Chromosome 2"/>
</dbReference>
<dbReference type="RefSeq" id="WP_040136576.1">
    <property type="nucleotide sequence ID" value="NZ_CP009889.1"/>
</dbReference>
<dbReference type="PROSITE" id="PS50110">
    <property type="entry name" value="RESPONSE_REGULATORY"/>
    <property type="match status" value="1"/>
</dbReference>
<dbReference type="GO" id="GO:0000160">
    <property type="term" value="P:phosphorelay signal transduction system"/>
    <property type="evidence" value="ECO:0007669"/>
    <property type="project" value="InterPro"/>
</dbReference>
<gene>
    <name evidence="8" type="ORF">OM33_21095</name>
</gene>
<keyword evidence="2" id="KW-0067">ATP-binding</keyword>
<dbReference type="KEGG" id="pseo:OM33_21095"/>
<evidence type="ECO:0000256" key="5">
    <source>
        <dbReference type="PROSITE-ProRule" id="PRU00169"/>
    </source>
</evidence>
<keyword evidence="1" id="KW-0547">Nucleotide-binding</keyword>
<protein>
    <recommendedName>
        <fullName evidence="10">Chemotaxis protein CheY</fullName>
    </recommendedName>
</protein>
<dbReference type="PROSITE" id="PS50045">
    <property type="entry name" value="SIGMA54_INTERACT_4"/>
    <property type="match status" value="1"/>
</dbReference>
<evidence type="ECO:0000259" key="6">
    <source>
        <dbReference type="PROSITE" id="PS50045"/>
    </source>
</evidence>
<keyword evidence="9" id="KW-1185">Reference proteome</keyword>
<feature type="modified residue" description="4-aspartylphosphate" evidence="5">
    <location>
        <position position="59"/>
    </location>
</feature>
<feature type="domain" description="Sigma-54 factor interaction" evidence="6">
    <location>
        <begin position="148"/>
        <end position="377"/>
    </location>
</feature>
<keyword evidence="4" id="KW-0804">Transcription</keyword>
<evidence type="ECO:0000256" key="1">
    <source>
        <dbReference type="ARBA" id="ARBA00022741"/>
    </source>
</evidence>
<dbReference type="STRING" id="1348114.OM33_21095"/>
<evidence type="ECO:0000256" key="4">
    <source>
        <dbReference type="ARBA" id="ARBA00023163"/>
    </source>
</evidence>
<accession>A0A0A7EN64</accession>
<dbReference type="Gene3D" id="3.40.50.300">
    <property type="entry name" value="P-loop containing nucleotide triphosphate hydrolases"/>
    <property type="match status" value="1"/>
</dbReference>
<dbReference type="AlphaFoldDB" id="A0A0A7EN64"/>
<evidence type="ECO:0008006" key="10">
    <source>
        <dbReference type="Google" id="ProtNLM"/>
    </source>
</evidence>
<evidence type="ECO:0000313" key="8">
    <source>
        <dbReference type="EMBL" id="AIY67516.1"/>
    </source>
</evidence>
<dbReference type="InterPro" id="IPR011006">
    <property type="entry name" value="CheY-like_superfamily"/>
</dbReference>
<dbReference type="SUPFAM" id="SSF46689">
    <property type="entry name" value="Homeodomain-like"/>
    <property type="match status" value="1"/>
</dbReference>
<dbReference type="OrthoDB" id="9804019at2"/>
<name>A0A0A7EN64_9GAMM</name>
<evidence type="ECO:0000259" key="7">
    <source>
        <dbReference type="PROSITE" id="PS50110"/>
    </source>
</evidence>
<dbReference type="InterPro" id="IPR009057">
    <property type="entry name" value="Homeodomain-like_sf"/>
</dbReference>
<dbReference type="InterPro" id="IPR058031">
    <property type="entry name" value="AAA_lid_NorR"/>
</dbReference>
<sequence>MKNDEHAVTRILVVDDQIDIRTTLRYLLSEKGYVVLDASSPADALLLLKNTSVDLVLTDMNFRKDTTSGQEGLSFVATLGQLYPELTVLVMTAWSTVPLAVQAMQIGARDFIEKPWENHQLYDIIATQLKISKSVSHTNPSLNESNGIIYQSALFENLMQQIEKVSLSHANVLLTGENGTGKSLLAHHIHQTSPRNEFPFVSVNLGAVPEQLFESELFGHKRGAFTGAFEDRAGRIAAAGQGTLFLDELATTCTQNQAKLLRVLESKKYECIGSSDTNIMACRIISATNANIRELIASNEFREDLYYRLNTVEIRVPALRERKEDILPIAQYYLETIGKEYQKPELTFSKHCQDKLIAHPWPGNTRELKHTIERAIIFSDSSVIELDHLSQDSAPVEHSQPVAPLAQVEEALIIKALEQANGNINVSAELLGISRSALYRRIEKHGVQYKKYL</sequence>
<dbReference type="GO" id="GO:0006355">
    <property type="term" value="P:regulation of DNA-templated transcription"/>
    <property type="evidence" value="ECO:0007669"/>
    <property type="project" value="InterPro"/>
</dbReference>
<dbReference type="CDD" id="cd00009">
    <property type="entry name" value="AAA"/>
    <property type="match status" value="1"/>
</dbReference>
<dbReference type="InterPro" id="IPR027417">
    <property type="entry name" value="P-loop_NTPase"/>
</dbReference>
<dbReference type="SMART" id="SM00382">
    <property type="entry name" value="AAA"/>
    <property type="match status" value="1"/>
</dbReference>
<dbReference type="Gene3D" id="3.40.50.2300">
    <property type="match status" value="1"/>
</dbReference>
<dbReference type="SUPFAM" id="SSF52540">
    <property type="entry name" value="P-loop containing nucleoside triphosphate hydrolases"/>
    <property type="match status" value="1"/>
</dbReference>
<dbReference type="GO" id="GO:0043565">
    <property type="term" value="F:sequence-specific DNA binding"/>
    <property type="evidence" value="ECO:0007669"/>
    <property type="project" value="InterPro"/>
</dbReference>
<dbReference type="PANTHER" id="PTHR32071:SF113">
    <property type="entry name" value="ALGINATE BIOSYNTHESIS TRANSCRIPTIONAL REGULATORY PROTEIN ALGB"/>
    <property type="match status" value="1"/>
</dbReference>
<dbReference type="Gene3D" id="1.10.10.60">
    <property type="entry name" value="Homeodomain-like"/>
    <property type="match status" value="1"/>
</dbReference>
<dbReference type="Pfam" id="PF02954">
    <property type="entry name" value="HTH_8"/>
    <property type="match status" value="1"/>
</dbReference>
<dbReference type="Gene3D" id="1.10.8.60">
    <property type="match status" value="1"/>
</dbReference>
<keyword evidence="5" id="KW-0597">Phosphoprotein</keyword>
<dbReference type="Pfam" id="PF00158">
    <property type="entry name" value="Sigma54_activat"/>
    <property type="match status" value="1"/>
</dbReference>
<dbReference type="FunFam" id="3.40.50.300:FF:000006">
    <property type="entry name" value="DNA-binding transcriptional regulator NtrC"/>
    <property type="match status" value="1"/>
</dbReference>
<dbReference type="PRINTS" id="PR01590">
    <property type="entry name" value="HTHFIS"/>
</dbReference>
<dbReference type="SUPFAM" id="SSF52172">
    <property type="entry name" value="CheY-like"/>
    <property type="match status" value="1"/>
</dbReference>
<organism evidence="8 9">
    <name type="scientific">Pseudoalteromonas piratica</name>
    <dbReference type="NCBI Taxonomy" id="1348114"/>
    <lineage>
        <taxon>Bacteria</taxon>
        <taxon>Pseudomonadati</taxon>
        <taxon>Pseudomonadota</taxon>
        <taxon>Gammaproteobacteria</taxon>
        <taxon>Alteromonadales</taxon>
        <taxon>Pseudoalteromonadaceae</taxon>
        <taxon>Pseudoalteromonas</taxon>
    </lineage>
</organism>
<dbReference type="PANTHER" id="PTHR32071">
    <property type="entry name" value="TRANSCRIPTIONAL REGULATORY PROTEIN"/>
    <property type="match status" value="1"/>
</dbReference>
<dbReference type="SMART" id="SM00448">
    <property type="entry name" value="REC"/>
    <property type="match status" value="1"/>
</dbReference>
<evidence type="ECO:0000256" key="3">
    <source>
        <dbReference type="ARBA" id="ARBA00023015"/>
    </source>
</evidence>
<evidence type="ECO:0000313" key="9">
    <source>
        <dbReference type="Proteomes" id="UP000030341"/>
    </source>
</evidence>
<dbReference type="HOGENOM" id="CLU_000445_0_6_6"/>
<evidence type="ECO:0000256" key="2">
    <source>
        <dbReference type="ARBA" id="ARBA00022840"/>
    </source>
</evidence>
<dbReference type="InterPro" id="IPR002197">
    <property type="entry name" value="HTH_Fis"/>
</dbReference>
<dbReference type="Pfam" id="PF25601">
    <property type="entry name" value="AAA_lid_14"/>
    <property type="match status" value="1"/>
</dbReference>
<dbReference type="InterPro" id="IPR002078">
    <property type="entry name" value="Sigma_54_int"/>
</dbReference>